<dbReference type="EMBL" id="KZ308518">
    <property type="protein sequence ID" value="KAG8230943.1"/>
    <property type="molecule type" value="Genomic_DNA"/>
</dbReference>
<reference evidence="6" key="2">
    <citation type="submission" date="2017-10" db="EMBL/GenBank/DDBJ databases">
        <title>Ladona fulva Genome sequencing and assembly.</title>
        <authorList>
            <person name="Murali S."/>
            <person name="Richards S."/>
            <person name="Bandaranaike D."/>
            <person name="Bellair M."/>
            <person name="Blankenburg K."/>
            <person name="Chao H."/>
            <person name="Dinh H."/>
            <person name="Doddapaneni H."/>
            <person name="Dugan-Rocha S."/>
            <person name="Elkadiri S."/>
            <person name="Gnanaolivu R."/>
            <person name="Hernandez B."/>
            <person name="Skinner E."/>
            <person name="Javaid M."/>
            <person name="Lee S."/>
            <person name="Li M."/>
            <person name="Ming W."/>
            <person name="Munidasa M."/>
            <person name="Muniz J."/>
            <person name="Nguyen L."/>
            <person name="Hughes D."/>
            <person name="Osuji N."/>
            <person name="Pu L.-L."/>
            <person name="Puazo M."/>
            <person name="Qu C."/>
            <person name="Quiroz J."/>
            <person name="Raj R."/>
            <person name="Weissenberger G."/>
            <person name="Xin Y."/>
            <person name="Zou X."/>
            <person name="Han Y."/>
            <person name="Worley K."/>
            <person name="Muzny D."/>
            <person name="Gibbs R."/>
        </authorList>
    </citation>
    <scope>NUCLEOTIDE SEQUENCE</scope>
    <source>
        <strain evidence="6">Sampled in the wild</strain>
    </source>
</reference>
<protein>
    <recommendedName>
        <fullName evidence="4">Large ribosomal subunit protein bL19m</fullName>
    </recommendedName>
    <alternativeName>
        <fullName evidence="5">39S ribosomal protein L19, mitochondrial</fullName>
    </alternativeName>
</protein>
<dbReference type="OrthoDB" id="432645at2759"/>
<evidence type="ECO:0000313" key="7">
    <source>
        <dbReference type="Proteomes" id="UP000792457"/>
    </source>
</evidence>
<comment type="similarity">
    <text evidence="1">Belongs to the bacterial ribosomal protein bL19 family.</text>
</comment>
<keyword evidence="2" id="KW-0689">Ribosomal protein</keyword>
<evidence type="ECO:0000256" key="3">
    <source>
        <dbReference type="ARBA" id="ARBA00023274"/>
    </source>
</evidence>
<keyword evidence="3" id="KW-0687">Ribonucleoprotein</keyword>
<dbReference type="GO" id="GO:0003735">
    <property type="term" value="F:structural constituent of ribosome"/>
    <property type="evidence" value="ECO:0007669"/>
    <property type="project" value="InterPro"/>
</dbReference>
<organism evidence="6 7">
    <name type="scientific">Ladona fulva</name>
    <name type="common">Scarce chaser dragonfly</name>
    <name type="synonym">Libellula fulva</name>
    <dbReference type="NCBI Taxonomy" id="123851"/>
    <lineage>
        <taxon>Eukaryota</taxon>
        <taxon>Metazoa</taxon>
        <taxon>Ecdysozoa</taxon>
        <taxon>Arthropoda</taxon>
        <taxon>Hexapoda</taxon>
        <taxon>Insecta</taxon>
        <taxon>Pterygota</taxon>
        <taxon>Palaeoptera</taxon>
        <taxon>Odonata</taxon>
        <taxon>Epiprocta</taxon>
        <taxon>Anisoptera</taxon>
        <taxon>Libelluloidea</taxon>
        <taxon>Libellulidae</taxon>
        <taxon>Ladona</taxon>
    </lineage>
</organism>
<keyword evidence="7" id="KW-1185">Reference proteome</keyword>
<dbReference type="Pfam" id="PF01245">
    <property type="entry name" value="Ribosomal_L19"/>
    <property type="match status" value="1"/>
</dbReference>
<evidence type="ECO:0000313" key="6">
    <source>
        <dbReference type="EMBL" id="KAG8230943.1"/>
    </source>
</evidence>
<dbReference type="GO" id="GO:0005762">
    <property type="term" value="C:mitochondrial large ribosomal subunit"/>
    <property type="evidence" value="ECO:0007669"/>
    <property type="project" value="TreeGrafter"/>
</dbReference>
<dbReference type="GO" id="GO:0006412">
    <property type="term" value="P:translation"/>
    <property type="evidence" value="ECO:0007669"/>
    <property type="project" value="InterPro"/>
</dbReference>
<dbReference type="PANTHER" id="PTHR15680">
    <property type="entry name" value="RIBOSOMAL PROTEIN L19"/>
    <property type="match status" value="1"/>
</dbReference>
<name>A0A8K0P3G2_LADFU</name>
<comment type="caution">
    <text evidence="6">The sequence shown here is derived from an EMBL/GenBank/DDBJ whole genome shotgun (WGS) entry which is preliminary data.</text>
</comment>
<sequence>MKAVPVYSLLFSKGTKPLSTCRGFLGQQQPLEASEERNPVAPPSYRFIYPEFLPDPKSEWRNAIREKLERKDMLERRAEIDIPEFYVGSILAVTSADKHGHSKVNRFVGICIERSGCGLRASFLLRNVVDNQGNSLTKLLCNIFIFKKEKYNFSGEIIHFDKPICIPLILLFLPGIEILYEMYDPKIQKIEVLRLERRLDDHLRYLRNAPPEFSTFPLDMEPEILPENAPVPVNEIKVLLYRLRFKTIQYLAM</sequence>
<accession>A0A8K0P3G2</accession>
<evidence type="ECO:0000256" key="4">
    <source>
        <dbReference type="ARBA" id="ARBA00035288"/>
    </source>
</evidence>
<evidence type="ECO:0000256" key="1">
    <source>
        <dbReference type="ARBA" id="ARBA00005781"/>
    </source>
</evidence>
<gene>
    <name evidence="6" type="ORF">J437_LFUL002976</name>
</gene>
<dbReference type="AlphaFoldDB" id="A0A8K0P3G2"/>
<reference evidence="6" key="1">
    <citation type="submission" date="2013-04" db="EMBL/GenBank/DDBJ databases">
        <authorList>
            <person name="Qu J."/>
            <person name="Murali S.C."/>
            <person name="Bandaranaike D."/>
            <person name="Bellair M."/>
            <person name="Blankenburg K."/>
            <person name="Chao H."/>
            <person name="Dinh H."/>
            <person name="Doddapaneni H."/>
            <person name="Downs B."/>
            <person name="Dugan-Rocha S."/>
            <person name="Elkadiri S."/>
            <person name="Gnanaolivu R.D."/>
            <person name="Hernandez B."/>
            <person name="Javaid M."/>
            <person name="Jayaseelan J.C."/>
            <person name="Lee S."/>
            <person name="Li M."/>
            <person name="Ming W."/>
            <person name="Munidasa M."/>
            <person name="Muniz J."/>
            <person name="Nguyen L."/>
            <person name="Ongeri F."/>
            <person name="Osuji N."/>
            <person name="Pu L.-L."/>
            <person name="Puazo M."/>
            <person name="Qu C."/>
            <person name="Quiroz J."/>
            <person name="Raj R."/>
            <person name="Weissenberger G."/>
            <person name="Xin Y."/>
            <person name="Zou X."/>
            <person name="Han Y."/>
            <person name="Richards S."/>
            <person name="Worley K."/>
            <person name="Muzny D."/>
            <person name="Gibbs R."/>
        </authorList>
    </citation>
    <scope>NUCLEOTIDE SEQUENCE</scope>
    <source>
        <strain evidence="6">Sampled in the wild</strain>
    </source>
</reference>
<evidence type="ECO:0000256" key="2">
    <source>
        <dbReference type="ARBA" id="ARBA00022980"/>
    </source>
</evidence>
<dbReference type="SUPFAM" id="SSF50104">
    <property type="entry name" value="Translation proteins SH3-like domain"/>
    <property type="match status" value="2"/>
</dbReference>
<dbReference type="InterPro" id="IPR001857">
    <property type="entry name" value="Ribosomal_bL19"/>
</dbReference>
<dbReference type="Proteomes" id="UP000792457">
    <property type="component" value="Unassembled WGS sequence"/>
</dbReference>
<proteinExistence type="inferred from homology"/>
<dbReference type="PANTHER" id="PTHR15680:SF9">
    <property type="entry name" value="LARGE RIBOSOMAL SUBUNIT PROTEIN BL19M"/>
    <property type="match status" value="1"/>
</dbReference>
<dbReference type="InterPro" id="IPR008991">
    <property type="entry name" value="Translation_prot_SH3-like_sf"/>
</dbReference>
<dbReference type="InterPro" id="IPR038657">
    <property type="entry name" value="Ribosomal_bL19_sf"/>
</dbReference>
<dbReference type="Gene3D" id="2.30.30.790">
    <property type="match status" value="1"/>
</dbReference>
<evidence type="ECO:0000256" key="5">
    <source>
        <dbReference type="ARBA" id="ARBA00035359"/>
    </source>
</evidence>